<comment type="function">
    <text evidence="9">Catalyzes the 2-thiolation of uridine at the wobble position (U34) of tRNA, leading to the formation of s(2)U34.</text>
</comment>
<dbReference type="SUPFAM" id="SSF52402">
    <property type="entry name" value="Adenine nucleotide alpha hydrolases-like"/>
    <property type="match status" value="1"/>
</dbReference>
<gene>
    <name evidence="9" type="primary">mnmA</name>
    <name evidence="11" type="ORF">CO057_04185</name>
</gene>
<dbReference type="InterPro" id="IPR046885">
    <property type="entry name" value="MnmA-like_C"/>
</dbReference>
<dbReference type="Pfam" id="PF20259">
    <property type="entry name" value="tRNA_Me_trans_M"/>
    <property type="match status" value="1"/>
</dbReference>
<feature type="site" description="Interaction with tRNA" evidence="9">
    <location>
        <position position="134"/>
    </location>
</feature>
<organism evidence="11 12">
    <name type="scientific">Candidatus Uhrbacteria bacterium CG_4_9_14_0_2_um_filter_41_50</name>
    <dbReference type="NCBI Taxonomy" id="1975031"/>
    <lineage>
        <taxon>Bacteria</taxon>
        <taxon>Candidatus Uhriibacteriota</taxon>
    </lineage>
</organism>
<dbReference type="NCBIfam" id="NF001138">
    <property type="entry name" value="PRK00143.1"/>
    <property type="match status" value="1"/>
</dbReference>
<evidence type="ECO:0000256" key="9">
    <source>
        <dbReference type="HAMAP-Rule" id="MF_00144"/>
    </source>
</evidence>
<dbReference type="InterPro" id="IPR046884">
    <property type="entry name" value="MnmA-like_central"/>
</dbReference>
<keyword evidence="2 9" id="KW-0808">Transferase</keyword>
<dbReference type="Pfam" id="PF20258">
    <property type="entry name" value="tRNA_Me_trans_C"/>
    <property type="match status" value="1"/>
</dbReference>
<sequence length="362" mass="40583">MKVNKSKVLLGMSGGVDSSVAAVLLLKAGYEVIGGFMKNWSEGHQVVDAQAVKTECSWRTERRDAMRVAAQLGIEFYTFDFEEEYRAQVYEYMIAEYKAGRTPNPDVLCNKYMKFGLFLEKSQELGCDYVATGHYARTMIDEVGTHLLSGLDKNKDQSYFLCRLEQDQLSKVLFPVGELQKADVRKIAEQNKLHVADKKDSQGICFVGKVALNDFLKDRIKPQEGNIIDTNGKILGKHQGHMYYTIGQRQGLGLAGGPWFIVERRPETNEVVVAKDEDKSLYNSELIATGITETIEGGLESKIGQKIKARIRYRQPLQSCQVTRLSNGQVQVKFDKPQRAVAPGQFIAFYRGDELLGSGIIS</sequence>
<keyword evidence="4 9" id="KW-0547">Nucleotide-binding</keyword>
<dbReference type="InterPro" id="IPR004506">
    <property type="entry name" value="MnmA-like"/>
</dbReference>
<evidence type="ECO:0000259" key="10">
    <source>
        <dbReference type="PROSITE" id="PS50206"/>
    </source>
</evidence>
<dbReference type="InterPro" id="IPR014729">
    <property type="entry name" value="Rossmann-like_a/b/a_fold"/>
</dbReference>
<keyword evidence="5 9" id="KW-0067">ATP-binding</keyword>
<feature type="active site" description="Cysteine persulfide intermediate" evidence="9">
    <location>
        <position position="205"/>
    </location>
</feature>
<feature type="region of interest" description="Interaction with target base in tRNA" evidence="9">
    <location>
        <begin position="104"/>
        <end position="106"/>
    </location>
</feature>
<name>A0A2M8ENC6_9BACT</name>
<evidence type="ECO:0000256" key="6">
    <source>
        <dbReference type="ARBA" id="ARBA00022884"/>
    </source>
</evidence>
<comment type="catalytic activity">
    <reaction evidence="8 9">
        <text>S-sulfanyl-L-cysteinyl-[protein] + uridine(34) in tRNA + AH2 + ATP = 2-thiouridine(34) in tRNA + L-cysteinyl-[protein] + A + AMP + diphosphate + H(+)</text>
        <dbReference type="Rhea" id="RHEA:47032"/>
        <dbReference type="Rhea" id="RHEA-COMP:10131"/>
        <dbReference type="Rhea" id="RHEA-COMP:11726"/>
        <dbReference type="Rhea" id="RHEA-COMP:11727"/>
        <dbReference type="Rhea" id="RHEA-COMP:11728"/>
        <dbReference type="ChEBI" id="CHEBI:13193"/>
        <dbReference type="ChEBI" id="CHEBI:15378"/>
        <dbReference type="ChEBI" id="CHEBI:17499"/>
        <dbReference type="ChEBI" id="CHEBI:29950"/>
        <dbReference type="ChEBI" id="CHEBI:30616"/>
        <dbReference type="ChEBI" id="CHEBI:33019"/>
        <dbReference type="ChEBI" id="CHEBI:61963"/>
        <dbReference type="ChEBI" id="CHEBI:65315"/>
        <dbReference type="ChEBI" id="CHEBI:87170"/>
        <dbReference type="ChEBI" id="CHEBI:456215"/>
        <dbReference type="EC" id="2.8.1.13"/>
    </reaction>
</comment>
<proteinExistence type="inferred from homology"/>
<evidence type="ECO:0000256" key="5">
    <source>
        <dbReference type="ARBA" id="ARBA00022840"/>
    </source>
</evidence>
<keyword evidence="3 9" id="KW-0819">tRNA processing</keyword>
<feature type="region of interest" description="Interaction with tRNA" evidence="9">
    <location>
        <begin position="312"/>
        <end position="313"/>
    </location>
</feature>
<feature type="binding site" evidence="9">
    <location>
        <begin position="11"/>
        <end position="18"/>
    </location>
    <ligand>
        <name>ATP</name>
        <dbReference type="ChEBI" id="CHEBI:30616"/>
    </ligand>
</feature>
<dbReference type="HAMAP" id="MF_00144">
    <property type="entry name" value="tRNA_thiouridyl_MnmA"/>
    <property type="match status" value="1"/>
</dbReference>
<evidence type="ECO:0000313" key="11">
    <source>
        <dbReference type="EMBL" id="PJC24201.1"/>
    </source>
</evidence>
<feature type="site" description="Interaction with tRNA" evidence="9">
    <location>
        <position position="345"/>
    </location>
</feature>
<dbReference type="GO" id="GO:0000049">
    <property type="term" value="F:tRNA binding"/>
    <property type="evidence" value="ECO:0007669"/>
    <property type="project" value="UniProtKB-KW"/>
</dbReference>
<dbReference type="Gene3D" id="3.40.50.620">
    <property type="entry name" value="HUPs"/>
    <property type="match status" value="1"/>
</dbReference>
<dbReference type="FunFam" id="3.40.50.620:FF:000115">
    <property type="entry name" value="tRNA-specific 2-thiouridylase MnmA"/>
    <property type="match status" value="1"/>
</dbReference>
<dbReference type="GO" id="GO:0103016">
    <property type="term" value="F:tRNA-uridine 2-sulfurtransferase activity"/>
    <property type="evidence" value="ECO:0007669"/>
    <property type="project" value="UniProtKB-EC"/>
</dbReference>
<evidence type="ECO:0000256" key="3">
    <source>
        <dbReference type="ARBA" id="ARBA00022694"/>
    </source>
</evidence>
<keyword evidence="1 9" id="KW-0820">tRNA-binding</keyword>
<comment type="subcellular location">
    <subcellularLocation>
        <location evidence="9">Cytoplasm</location>
    </subcellularLocation>
</comment>
<evidence type="ECO:0000313" key="12">
    <source>
        <dbReference type="Proteomes" id="UP000230251"/>
    </source>
</evidence>
<feature type="region of interest" description="Interaction with tRNA" evidence="9">
    <location>
        <begin position="155"/>
        <end position="157"/>
    </location>
</feature>
<dbReference type="InterPro" id="IPR023382">
    <property type="entry name" value="MnmA-like_central_sf"/>
</dbReference>
<dbReference type="Gene3D" id="2.30.30.280">
    <property type="entry name" value="Adenine nucleotide alpha hydrolases-like domains"/>
    <property type="match status" value="1"/>
</dbReference>
<dbReference type="NCBIfam" id="TIGR00420">
    <property type="entry name" value="trmU"/>
    <property type="match status" value="1"/>
</dbReference>
<dbReference type="Gene3D" id="2.40.30.10">
    <property type="entry name" value="Translation factors"/>
    <property type="match status" value="1"/>
</dbReference>
<dbReference type="GO" id="GO:0002143">
    <property type="term" value="P:tRNA wobble position uridine thiolation"/>
    <property type="evidence" value="ECO:0007669"/>
    <property type="project" value="TreeGrafter"/>
</dbReference>
<evidence type="ECO:0000256" key="4">
    <source>
        <dbReference type="ARBA" id="ARBA00022741"/>
    </source>
</evidence>
<accession>A0A2M8ENC6</accession>
<dbReference type="GO" id="GO:0005524">
    <property type="term" value="F:ATP binding"/>
    <property type="evidence" value="ECO:0007669"/>
    <property type="project" value="UniProtKB-KW"/>
</dbReference>
<keyword evidence="6 9" id="KW-0694">RNA-binding</keyword>
<keyword evidence="9" id="KW-0963">Cytoplasm</keyword>
<evidence type="ECO:0000256" key="2">
    <source>
        <dbReference type="ARBA" id="ARBA00022679"/>
    </source>
</evidence>
<dbReference type="GO" id="GO:0005737">
    <property type="term" value="C:cytoplasm"/>
    <property type="evidence" value="ECO:0007669"/>
    <property type="project" value="UniProtKB-SubCell"/>
</dbReference>
<comment type="caution">
    <text evidence="9">Lacks conserved residue(s) required for the propagation of feature annotation.</text>
</comment>
<feature type="active site" description="Nucleophile" evidence="9">
    <location>
        <position position="109"/>
    </location>
</feature>
<dbReference type="InterPro" id="IPR001763">
    <property type="entry name" value="Rhodanese-like_dom"/>
</dbReference>
<protein>
    <recommendedName>
        <fullName evidence="9">tRNA-specific 2-thiouridylase MnmA</fullName>
        <ecNumber evidence="9">2.8.1.13</ecNumber>
    </recommendedName>
</protein>
<dbReference type="CDD" id="cd01998">
    <property type="entry name" value="MnmA_TRMU-like"/>
    <property type="match status" value="1"/>
</dbReference>
<feature type="domain" description="Rhodanese" evidence="10">
    <location>
        <begin position="8"/>
        <end position="48"/>
    </location>
</feature>
<dbReference type="EC" id="2.8.1.13" evidence="9"/>
<evidence type="ECO:0000256" key="1">
    <source>
        <dbReference type="ARBA" id="ARBA00022555"/>
    </source>
</evidence>
<dbReference type="PANTHER" id="PTHR11933:SF5">
    <property type="entry name" value="MITOCHONDRIAL TRNA-SPECIFIC 2-THIOURIDYLASE 1"/>
    <property type="match status" value="1"/>
</dbReference>
<dbReference type="AlphaFoldDB" id="A0A2M8ENC6"/>
<feature type="binding site" evidence="9">
    <location>
        <position position="133"/>
    </location>
    <ligand>
        <name>ATP</name>
        <dbReference type="ChEBI" id="CHEBI:30616"/>
    </ligand>
</feature>
<feature type="binding site" evidence="9">
    <location>
        <position position="37"/>
    </location>
    <ligand>
        <name>ATP</name>
        <dbReference type="ChEBI" id="CHEBI:30616"/>
    </ligand>
</feature>
<dbReference type="FunFam" id="2.30.30.280:FF:000001">
    <property type="entry name" value="tRNA-specific 2-thiouridylase MnmA"/>
    <property type="match status" value="1"/>
</dbReference>
<evidence type="ECO:0000256" key="7">
    <source>
        <dbReference type="ARBA" id="ARBA00023157"/>
    </source>
</evidence>
<keyword evidence="7" id="KW-1015">Disulfide bond</keyword>
<dbReference type="PANTHER" id="PTHR11933">
    <property type="entry name" value="TRNA 5-METHYLAMINOMETHYL-2-THIOURIDYLATE -METHYLTRANSFERASE"/>
    <property type="match status" value="1"/>
</dbReference>
<dbReference type="Pfam" id="PF03054">
    <property type="entry name" value="tRNA_Me_trans"/>
    <property type="match status" value="1"/>
</dbReference>
<comment type="similarity">
    <text evidence="9">Belongs to the MnmA/TRMU family.</text>
</comment>
<reference evidence="12" key="1">
    <citation type="submission" date="2017-09" db="EMBL/GenBank/DDBJ databases">
        <title>Depth-based differentiation of microbial function through sediment-hosted aquifers and enrichment of novel symbionts in the deep terrestrial subsurface.</title>
        <authorList>
            <person name="Probst A.J."/>
            <person name="Ladd B."/>
            <person name="Jarett J.K."/>
            <person name="Geller-Mcgrath D.E."/>
            <person name="Sieber C.M.K."/>
            <person name="Emerson J.B."/>
            <person name="Anantharaman K."/>
            <person name="Thomas B.C."/>
            <person name="Malmstrom R."/>
            <person name="Stieglmeier M."/>
            <person name="Klingl A."/>
            <person name="Woyke T."/>
            <person name="Ryan C.M."/>
            <person name="Banfield J.F."/>
        </authorList>
    </citation>
    <scope>NUCLEOTIDE SEQUENCE [LARGE SCALE GENOMIC DNA]</scope>
</reference>
<comment type="caution">
    <text evidence="11">The sequence shown here is derived from an EMBL/GenBank/DDBJ whole genome shotgun (WGS) entry which is preliminary data.</text>
</comment>
<dbReference type="Proteomes" id="UP000230251">
    <property type="component" value="Unassembled WGS sequence"/>
</dbReference>
<evidence type="ECO:0000256" key="8">
    <source>
        <dbReference type="ARBA" id="ARBA00051542"/>
    </source>
</evidence>
<dbReference type="PROSITE" id="PS50206">
    <property type="entry name" value="RHODANESE_3"/>
    <property type="match status" value="1"/>
</dbReference>
<dbReference type="EMBL" id="PFSI01000063">
    <property type="protein sequence ID" value="PJC24201.1"/>
    <property type="molecule type" value="Genomic_DNA"/>
</dbReference>